<dbReference type="Proteomes" id="UP001497444">
    <property type="component" value="Chromosome 13"/>
</dbReference>
<name>A0ABP0W6L5_9BRYO</name>
<keyword evidence="1" id="KW-0812">Transmembrane</keyword>
<organism evidence="2 3">
    <name type="scientific">Sphagnum jensenii</name>
    <dbReference type="NCBI Taxonomy" id="128206"/>
    <lineage>
        <taxon>Eukaryota</taxon>
        <taxon>Viridiplantae</taxon>
        <taxon>Streptophyta</taxon>
        <taxon>Embryophyta</taxon>
        <taxon>Bryophyta</taxon>
        <taxon>Sphagnophytina</taxon>
        <taxon>Sphagnopsida</taxon>
        <taxon>Sphagnales</taxon>
        <taxon>Sphagnaceae</taxon>
        <taxon>Sphagnum</taxon>
    </lineage>
</organism>
<reference evidence="2" key="1">
    <citation type="submission" date="2024-02" db="EMBL/GenBank/DDBJ databases">
        <authorList>
            <consortium name="ELIXIR-Norway"/>
            <consortium name="Elixir Norway"/>
        </authorList>
    </citation>
    <scope>NUCLEOTIDE SEQUENCE</scope>
</reference>
<keyword evidence="3" id="KW-1185">Reference proteome</keyword>
<evidence type="ECO:0000313" key="2">
    <source>
        <dbReference type="EMBL" id="CAK9261192.1"/>
    </source>
</evidence>
<protein>
    <submittedName>
        <fullName evidence="2">Uncharacterized protein</fullName>
    </submittedName>
</protein>
<evidence type="ECO:0000256" key="1">
    <source>
        <dbReference type="SAM" id="Phobius"/>
    </source>
</evidence>
<dbReference type="EMBL" id="OZ020108">
    <property type="protein sequence ID" value="CAK9261192.1"/>
    <property type="molecule type" value="Genomic_DNA"/>
</dbReference>
<evidence type="ECO:0000313" key="3">
    <source>
        <dbReference type="Proteomes" id="UP001497444"/>
    </source>
</evidence>
<sequence length="182" mass="20473">MHERCRVVTEAVQNTLVNFDSLRNRWRLQKSSVGKLHQELDLSRSSVKSCDAALLKRKPASIKARVSITEAVFLCWPEFDNAKNNPELEGLVLPFWHCFVKAHTAASFPCLSQLCLCHGSLSHLAIEAQSKLLHDQSHRSSVPIIVISLLRPALLLSTFYFFTNTSNVAMARVFLLSLSQNL</sequence>
<feature type="transmembrane region" description="Helical" evidence="1">
    <location>
        <begin position="141"/>
        <end position="162"/>
    </location>
</feature>
<keyword evidence="1" id="KW-1133">Transmembrane helix</keyword>
<keyword evidence="1" id="KW-0472">Membrane</keyword>
<accession>A0ABP0W6L5</accession>
<proteinExistence type="predicted"/>
<gene>
    <name evidence="2" type="ORF">CSSPJE1EN1_LOCUS6670</name>
</gene>